<protein>
    <submittedName>
        <fullName evidence="15">Uncharacterized protein</fullName>
    </submittedName>
</protein>
<evidence type="ECO:0000313" key="16">
    <source>
        <dbReference type="Proteomes" id="UP000823561"/>
    </source>
</evidence>
<reference evidence="15" key="1">
    <citation type="submission" date="2020-10" db="EMBL/GenBank/DDBJ databases">
        <title>Chromosome-scale genome assembly of the Allis shad, Alosa alosa.</title>
        <authorList>
            <person name="Margot Z."/>
            <person name="Christophe K."/>
            <person name="Cabau C."/>
            <person name="Louis A."/>
            <person name="Berthelot C."/>
            <person name="Parey E."/>
            <person name="Roest Crollius H."/>
            <person name="Montfort J."/>
            <person name="Robinson-Rechavi M."/>
            <person name="Bucao C."/>
            <person name="Bouchez O."/>
            <person name="Gislard M."/>
            <person name="Lluch J."/>
            <person name="Milhes M."/>
            <person name="Lampietro C."/>
            <person name="Lopez Roques C."/>
            <person name="Donnadieu C."/>
            <person name="Braasch I."/>
            <person name="Desvignes T."/>
            <person name="Postlethwait J."/>
            <person name="Bobe J."/>
            <person name="Guiguen Y."/>
        </authorList>
    </citation>
    <scope>NUCLEOTIDE SEQUENCE</scope>
    <source>
        <strain evidence="15">M-15738</strain>
        <tissue evidence="15">Blood</tissue>
    </source>
</reference>
<dbReference type="PANTHER" id="PTHR21632:SF3">
    <property type="entry name" value="TOMOREGULIN-1"/>
    <property type="match status" value="1"/>
</dbReference>
<evidence type="ECO:0000256" key="5">
    <source>
        <dbReference type="ARBA" id="ARBA00022737"/>
    </source>
</evidence>
<keyword evidence="6" id="KW-1133">Transmembrane helix</keyword>
<keyword evidence="16" id="KW-1185">Reference proteome</keyword>
<dbReference type="Pfam" id="PF07648">
    <property type="entry name" value="Kazal_2"/>
    <property type="match status" value="2"/>
</dbReference>
<keyword evidence="3" id="KW-0812">Transmembrane</keyword>
<keyword evidence="2 10" id="KW-0245">EGF-like domain</keyword>
<feature type="domain" description="Kazal-like" evidence="14">
    <location>
        <begin position="73"/>
        <end position="120"/>
    </location>
</feature>
<evidence type="ECO:0000256" key="6">
    <source>
        <dbReference type="ARBA" id="ARBA00022989"/>
    </source>
</evidence>
<feature type="signal peptide" evidence="12">
    <location>
        <begin position="1"/>
        <end position="23"/>
    </location>
</feature>
<dbReference type="FunFam" id="3.30.60.30:FF:000002">
    <property type="entry name" value="tomoregulin-2 isoform X1"/>
    <property type="match status" value="2"/>
</dbReference>
<evidence type="ECO:0000256" key="8">
    <source>
        <dbReference type="ARBA" id="ARBA00023157"/>
    </source>
</evidence>
<gene>
    <name evidence="15" type="ORF">AALO_G00240150</name>
</gene>
<name>A0AAV6FQX5_9TELE</name>
<dbReference type="PROSITE" id="PS50026">
    <property type="entry name" value="EGF_3"/>
    <property type="match status" value="1"/>
</dbReference>
<dbReference type="AlphaFoldDB" id="A0AAV6FQX5"/>
<dbReference type="InterPro" id="IPR002350">
    <property type="entry name" value="Kazal_dom"/>
</dbReference>
<dbReference type="SUPFAM" id="SSF100895">
    <property type="entry name" value="Kazal-type serine protease inhibitors"/>
    <property type="match status" value="2"/>
</dbReference>
<feature type="region of interest" description="Disordered" evidence="11">
    <location>
        <begin position="303"/>
        <end position="323"/>
    </location>
</feature>
<keyword evidence="5" id="KW-0677">Repeat</keyword>
<feature type="domain" description="Kazal-like" evidence="14">
    <location>
        <begin position="164"/>
        <end position="212"/>
    </location>
</feature>
<keyword evidence="8 10" id="KW-1015">Disulfide bond</keyword>
<feature type="disulfide bond" evidence="10">
    <location>
        <begin position="265"/>
        <end position="274"/>
    </location>
</feature>
<dbReference type="SMART" id="SM00280">
    <property type="entry name" value="KAZAL"/>
    <property type="match status" value="2"/>
</dbReference>
<dbReference type="CDD" id="cd00104">
    <property type="entry name" value="KAZAL_FS"/>
    <property type="match status" value="2"/>
</dbReference>
<feature type="domain" description="EGF-like" evidence="13">
    <location>
        <begin position="237"/>
        <end position="275"/>
    </location>
</feature>
<comment type="caution">
    <text evidence="10">Lacks conserved residue(s) required for the propagation of feature annotation.</text>
</comment>
<evidence type="ECO:0000256" key="12">
    <source>
        <dbReference type="SAM" id="SignalP"/>
    </source>
</evidence>
<feature type="chain" id="PRO_5043989123" evidence="12">
    <location>
        <begin position="24"/>
        <end position="323"/>
    </location>
</feature>
<evidence type="ECO:0000313" key="15">
    <source>
        <dbReference type="EMBL" id="KAG5265249.1"/>
    </source>
</evidence>
<comment type="similarity">
    <text evidence="9">Belongs to the tomoregulin family.</text>
</comment>
<dbReference type="GO" id="GO:0006950">
    <property type="term" value="P:response to stress"/>
    <property type="evidence" value="ECO:0007669"/>
    <property type="project" value="UniProtKB-ARBA"/>
</dbReference>
<evidence type="ECO:0000256" key="10">
    <source>
        <dbReference type="PROSITE-ProRule" id="PRU00076"/>
    </source>
</evidence>
<evidence type="ECO:0000259" key="13">
    <source>
        <dbReference type="PROSITE" id="PS50026"/>
    </source>
</evidence>
<dbReference type="PROSITE" id="PS01186">
    <property type="entry name" value="EGF_2"/>
    <property type="match status" value="1"/>
</dbReference>
<evidence type="ECO:0000256" key="3">
    <source>
        <dbReference type="ARBA" id="ARBA00022692"/>
    </source>
</evidence>
<comment type="subcellular location">
    <subcellularLocation>
        <location evidence="1">Membrane</location>
        <topology evidence="1">Single-pass type I membrane protein</topology>
    </subcellularLocation>
</comment>
<dbReference type="GO" id="GO:0005886">
    <property type="term" value="C:plasma membrane"/>
    <property type="evidence" value="ECO:0007669"/>
    <property type="project" value="TreeGrafter"/>
</dbReference>
<evidence type="ECO:0000256" key="9">
    <source>
        <dbReference type="ARBA" id="ARBA00038484"/>
    </source>
</evidence>
<dbReference type="PROSITE" id="PS51465">
    <property type="entry name" value="KAZAL_2"/>
    <property type="match status" value="2"/>
</dbReference>
<sequence length="323" mass="35300">MMWNTILLHVCLGSVVCVSSAWASYPESRECQPEQEQNCAGLAEQKSDLRVCDDSTCRYGGVCQENGGQLKCVCQFQCPSSFDPVCGSNGDTYQSECYLQQASCTQQTPITLITQGPCLTDEGSGSGDQEFESSGDDPSSRSSKCSSCRYGADCDEDSEDVWCVCNIDCSGHHENEVCGSDGRSYSNPCVLREASCIKQEQIDIKHLGTCTGRREEGGSFKPDLATGLGVAVADVQSDTQCEEHHREVCVHGTCEMKNNTAVCRCEAGFWGARCEDVPEAAPGLPLRWAVIMCITWKCPDRRRGRRGQKQNLGHFPPDNHRGL</sequence>
<evidence type="ECO:0000256" key="11">
    <source>
        <dbReference type="SAM" id="MobiDB-lite"/>
    </source>
</evidence>
<dbReference type="PANTHER" id="PTHR21632">
    <property type="entry name" value="REGULATORY PROTEIN ZESTE"/>
    <property type="match status" value="1"/>
</dbReference>
<evidence type="ECO:0000256" key="7">
    <source>
        <dbReference type="ARBA" id="ARBA00023136"/>
    </source>
</evidence>
<dbReference type="Gene3D" id="2.10.25.10">
    <property type="entry name" value="Laminin"/>
    <property type="match status" value="1"/>
</dbReference>
<accession>A0AAV6FQX5</accession>
<dbReference type="Proteomes" id="UP000823561">
    <property type="component" value="Chromosome 19"/>
</dbReference>
<dbReference type="InterPro" id="IPR000742">
    <property type="entry name" value="EGF"/>
</dbReference>
<comment type="caution">
    <text evidence="15">The sequence shown here is derived from an EMBL/GenBank/DDBJ whole genome shotgun (WGS) entry which is preliminary data.</text>
</comment>
<evidence type="ECO:0000256" key="2">
    <source>
        <dbReference type="ARBA" id="ARBA00022536"/>
    </source>
</evidence>
<keyword evidence="4 12" id="KW-0732">Signal</keyword>
<dbReference type="EMBL" id="JADWDJ010000019">
    <property type="protein sequence ID" value="KAG5265249.1"/>
    <property type="molecule type" value="Genomic_DNA"/>
</dbReference>
<evidence type="ECO:0000259" key="14">
    <source>
        <dbReference type="PROSITE" id="PS51465"/>
    </source>
</evidence>
<feature type="region of interest" description="Disordered" evidence="11">
    <location>
        <begin position="121"/>
        <end position="143"/>
    </location>
</feature>
<dbReference type="Gene3D" id="3.30.60.30">
    <property type="match status" value="2"/>
</dbReference>
<evidence type="ECO:0000256" key="4">
    <source>
        <dbReference type="ARBA" id="ARBA00022729"/>
    </source>
</evidence>
<evidence type="ECO:0000256" key="1">
    <source>
        <dbReference type="ARBA" id="ARBA00004479"/>
    </source>
</evidence>
<dbReference type="SUPFAM" id="SSF57196">
    <property type="entry name" value="EGF/Laminin"/>
    <property type="match status" value="1"/>
</dbReference>
<organism evidence="15 16">
    <name type="scientific">Alosa alosa</name>
    <name type="common">allis shad</name>
    <dbReference type="NCBI Taxonomy" id="278164"/>
    <lineage>
        <taxon>Eukaryota</taxon>
        <taxon>Metazoa</taxon>
        <taxon>Chordata</taxon>
        <taxon>Craniata</taxon>
        <taxon>Vertebrata</taxon>
        <taxon>Euteleostomi</taxon>
        <taxon>Actinopterygii</taxon>
        <taxon>Neopterygii</taxon>
        <taxon>Teleostei</taxon>
        <taxon>Clupei</taxon>
        <taxon>Clupeiformes</taxon>
        <taxon>Clupeoidei</taxon>
        <taxon>Clupeidae</taxon>
        <taxon>Alosa</taxon>
    </lineage>
</organism>
<keyword evidence="7" id="KW-0472">Membrane</keyword>
<proteinExistence type="inferred from homology"/>
<dbReference type="InterPro" id="IPR036058">
    <property type="entry name" value="Kazal_dom_sf"/>
</dbReference>
<dbReference type="PROSITE" id="PS00022">
    <property type="entry name" value="EGF_1"/>
    <property type="match status" value="1"/>
</dbReference>